<evidence type="ECO:0000256" key="1">
    <source>
        <dbReference type="SAM" id="SignalP"/>
    </source>
</evidence>
<sequence length="252" mass="25160">MKWTNALVFATTASAAALHGEGVNFDILKQVNTTLQEIITTLNGENTASTESINGAFFESRLPPLTDAVKVEARKIYLLNEKFSIEDRDRLFAPASKFPELAEALDSALKGNTITAQLAEHGGCNIRNYILGLRAAGGALNAGASAAATTAVAIATSGAVTAVAAHTAVTPLTALTIMTAVTVAPIVTVTAAIGINATTVVTAVTAVTALGTMTPVTAGAVGAAATAVTAEAAVTVATAGAAEAAVTVVSLP</sequence>
<gene>
    <name evidence="2" type="ORF">DCS_08253</name>
</gene>
<keyword evidence="1" id="KW-0732">Signal</keyword>
<dbReference type="GeneID" id="63720896"/>
<comment type="caution">
    <text evidence="2">The sequence shown here is derived from an EMBL/GenBank/DDBJ whole genome shotgun (WGS) entry which is preliminary data.</text>
</comment>
<dbReference type="EMBL" id="LAYC01000003">
    <property type="protein sequence ID" value="KYK56283.1"/>
    <property type="molecule type" value="Genomic_DNA"/>
</dbReference>
<reference evidence="2 3" key="1">
    <citation type="journal article" date="2016" name="Sci. Rep.">
        <title>Insights into Adaptations to a Near-Obligate Nematode Endoparasitic Lifestyle from the Finished Genome of Drechmeria coniospora.</title>
        <authorList>
            <person name="Zhang L."/>
            <person name="Zhou Z."/>
            <person name="Guo Q."/>
            <person name="Fokkens L."/>
            <person name="Miskei M."/>
            <person name="Pocsi I."/>
            <person name="Zhang W."/>
            <person name="Chen M."/>
            <person name="Wang L."/>
            <person name="Sun Y."/>
            <person name="Donzelli B.G."/>
            <person name="Gibson D.M."/>
            <person name="Nelson D.R."/>
            <person name="Luo J.G."/>
            <person name="Rep M."/>
            <person name="Liu H."/>
            <person name="Yang S."/>
            <person name="Wang J."/>
            <person name="Krasnoff S.B."/>
            <person name="Xu Y."/>
            <person name="Molnar I."/>
            <person name="Lin M."/>
        </authorList>
    </citation>
    <scope>NUCLEOTIDE SEQUENCE [LARGE SCALE GENOMIC DNA]</scope>
    <source>
        <strain evidence="2 3">ARSEF 6962</strain>
    </source>
</reference>
<dbReference type="AlphaFoldDB" id="A0A151GGQ3"/>
<dbReference type="InParanoid" id="A0A151GGQ3"/>
<organism evidence="2 3">
    <name type="scientific">Drechmeria coniospora</name>
    <name type="common">Nematophagous fungus</name>
    <name type="synonym">Meria coniospora</name>
    <dbReference type="NCBI Taxonomy" id="98403"/>
    <lineage>
        <taxon>Eukaryota</taxon>
        <taxon>Fungi</taxon>
        <taxon>Dikarya</taxon>
        <taxon>Ascomycota</taxon>
        <taxon>Pezizomycotina</taxon>
        <taxon>Sordariomycetes</taxon>
        <taxon>Hypocreomycetidae</taxon>
        <taxon>Hypocreales</taxon>
        <taxon>Ophiocordycipitaceae</taxon>
        <taxon>Drechmeria</taxon>
    </lineage>
</organism>
<protein>
    <recommendedName>
        <fullName evidence="4">Cell wall protein</fullName>
    </recommendedName>
</protein>
<feature type="chain" id="PRO_5012995006" description="Cell wall protein" evidence="1">
    <location>
        <begin position="16"/>
        <end position="252"/>
    </location>
</feature>
<name>A0A151GGQ3_DRECN</name>
<evidence type="ECO:0000313" key="2">
    <source>
        <dbReference type="EMBL" id="KYK56283.1"/>
    </source>
</evidence>
<accession>A0A151GGQ3</accession>
<evidence type="ECO:0008006" key="4">
    <source>
        <dbReference type="Google" id="ProtNLM"/>
    </source>
</evidence>
<dbReference type="RefSeq" id="XP_040655635.1">
    <property type="nucleotide sequence ID" value="XM_040805531.1"/>
</dbReference>
<keyword evidence="3" id="KW-1185">Reference proteome</keyword>
<dbReference type="Proteomes" id="UP000076580">
    <property type="component" value="Chromosome 03"/>
</dbReference>
<feature type="signal peptide" evidence="1">
    <location>
        <begin position="1"/>
        <end position="15"/>
    </location>
</feature>
<proteinExistence type="predicted"/>
<evidence type="ECO:0000313" key="3">
    <source>
        <dbReference type="Proteomes" id="UP000076580"/>
    </source>
</evidence>